<proteinExistence type="predicted"/>
<evidence type="ECO:0000313" key="2">
    <source>
        <dbReference type="EMBL" id="NEE17825.1"/>
    </source>
</evidence>
<comment type="caution">
    <text evidence="2">The sequence shown here is derived from an EMBL/GenBank/DDBJ whole genome shotgun (WGS) entry which is preliminary data.</text>
</comment>
<feature type="region of interest" description="Disordered" evidence="1">
    <location>
        <begin position="1"/>
        <end position="23"/>
    </location>
</feature>
<organism evidence="2">
    <name type="scientific">Streptomyces sp. SID7499</name>
    <dbReference type="NCBI Taxonomy" id="2706086"/>
    <lineage>
        <taxon>Bacteria</taxon>
        <taxon>Bacillati</taxon>
        <taxon>Actinomycetota</taxon>
        <taxon>Actinomycetes</taxon>
        <taxon>Kitasatosporales</taxon>
        <taxon>Streptomycetaceae</taxon>
        <taxon>Streptomyces</taxon>
    </lineage>
</organism>
<accession>A0A6G3XJ35</accession>
<sequence length="62" mass="6136">GLVGSPLPYSQISSSSHGASTTSLPLGTRMVLSSSILVTTIGVVGSSYTDPRCAPGVKAASK</sequence>
<feature type="non-terminal residue" evidence="2">
    <location>
        <position position="1"/>
    </location>
</feature>
<protein>
    <submittedName>
        <fullName evidence="2">Uncharacterized protein</fullName>
    </submittedName>
</protein>
<dbReference type="EMBL" id="JAAGMN010006987">
    <property type="protein sequence ID" value="NEE17825.1"/>
    <property type="molecule type" value="Genomic_DNA"/>
</dbReference>
<name>A0A6G3XJ35_9ACTN</name>
<evidence type="ECO:0000256" key="1">
    <source>
        <dbReference type="SAM" id="MobiDB-lite"/>
    </source>
</evidence>
<reference evidence="2" key="1">
    <citation type="submission" date="2020-01" db="EMBL/GenBank/DDBJ databases">
        <title>Insect and environment-associated Actinomycetes.</title>
        <authorList>
            <person name="Currrie C."/>
            <person name="Chevrette M."/>
            <person name="Carlson C."/>
            <person name="Stubbendieck R."/>
            <person name="Wendt-Pienkowski E."/>
        </authorList>
    </citation>
    <scope>NUCLEOTIDE SEQUENCE</scope>
    <source>
        <strain evidence="2">SID7499</strain>
    </source>
</reference>
<dbReference type="AlphaFoldDB" id="A0A6G3XJ35"/>
<gene>
    <name evidence="2" type="ORF">G3M58_66605</name>
</gene>